<sequence>MTHGGHVLRGDGSEWTELATVPTSGDVTGRYTPVVDSSNTTDVDPENGGQSGAEVSSSG</sequence>
<evidence type="ECO:0000313" key="2">
    <source>
        <dbReference type="EMBL" id="ERG93716.1"/>
    </source>
</evidence>
<gene>
    <name evidence="2" type="ORF">J07HQW2_00149</name>
</gene>
<dbReference type="STRING" id="1238425.J07HQW2_00149"/>
<proteinExistence type="predicted"/>
<dbReference type="EMBL" id="KE356561">
    <property type="protein sequence ID" value="ERG93716.1"/>
    <property type="molecule type" value="Genomic_DNA"/>
</dbReference>
<name>U1PN91_9EURY</name>
<feature type="region of interest" description="Disordered" evidence="1">
    <location>
        <begin position="1"/>
        <end position="59"/>
    </location>
</feature>
<dbReference type="AlphaFoldDB" id="U1PN91"/>
<accession>U1PN91</accession>
<organism evidence="2 3">
    <name type="scientific">Haloquadratum walsbyi J07HQW2</name>
    <dbReference type="NCBI Taxonomy" id="1238425"/>
    <lineage>
        <taxon>Archaea</taxon>
        <taxon>Methanobacteriati</taxon>
        <taxon>Methanobacteriota</taxon>
        <taxon>Stenosarchaea group</taxon>
        <taxon>Halobacteria</taxon>
        <taxon>Halobacteriales</taxon>
        <taxon>Haloferacaceae</taxon>
        <taxon>Haloquadratum</taxon>
    </lineage>
</organism>
<dbReference type="HOGENOM" id="CLU_2949254_0_0_2"/>
<evidence type="ECO:0000313" key="3">
    <source>
        <dbReference type="Proteomes" id="UP000030710"/>
    </source>
</evidence>
<evidence type="ECO:0000256" key="1">
    <source>
        <dbReference type="SAM" id="MobiDB-lite"/>
    </source>
</evidence>
<protein>
    <submittedName>
        <fullName evidence="2">Uncharacterized protein</fullName>
    </submittedName>
</protein>
<reference evidence="2 3" key="1">
    <citation type="journal article" date="2013" name="PLoS ONE">
        <title>Assembly-driven community genomics of a hypersaline microbial ecosystem.</title>
        <authorList>
            <person name="Podell S."/>
            <person name="Ugalde J.A."/>
            <person name="Narasingarao P."/>
            <person name="Banfield J.F."/>
            <person name="Heidelberg K.B."/>
            <person name="Allen E.E."/>
        </authorList>
    </citation>
    <scope>NUCLEOTIDE SEQUENCE [LARGE SCALE GENOMIC DNA]</scope>
    <source>
        <strain evidence="3">J07HQW2</strain>
    </source>
</reference>
<dbReference type="RefSeq" id="WP_021053210.1">
    <property type="nucleotide sequence ID" value="NZ_KE356561.1"/>
</dbReference>
<dbReference type="Proteomes" id="UP000030710">
    <property type="component" value="Unassembled WGS sequence"/>
</dbReference>